<dbReference type="STRING" id="1844.UG56_018610"/>
<dbReference type="Gene3D" id="1.10.10.10">
    <property type="entry name" value="Winged helix-like DNA-binding domain superfamily/Winged helix DNA-binding domain"/>
    <property type="match status" value="1"/>
</dbReference>
<keyword evidence="6" id="KW-1185">Reference proteome</keyword>
<evidence type="ECO:0000313" key="6">
    <source>
        <dbReference type="Proteomes" id="UP000033772"/>
    </source>
</evidence>
<feature type="domain" description="HTH marR-type" evidence="4">
    <location>
        <begin position="1"/>
        <end position="133"/>
    </location>
</feature>
<dbReference type="RefSeq" id="WP_045547293.1">
    <property type="nucleotide sequence ID" value="NZ_JZDQ02000027.1"/>
</dbReference>
<organism evidence="5 6">
    <name type="scientific">Nocardioides luteus</name>
    <dbReference type="NCBI Taxonomy" id="1844"/>
    <lineage>
        <taxon>Bacteria</taxon>
        <taxon>Bacillati</taxon>
        <taxon>Actinomycetota</taxon>
        <taxon>Actinomycetes</taxon>
        <taxon>Propionibacteriales</taxon>
        <taxon>Nocardioidaceae</taxon>
        <taxon>Nocardioides</taxon>
    </lineage>
</organism>
<dbReference type="Proteomes" id="UP000033772">
    <property type="component" value="Unassembled WGS sequence"/>
</dbReference>
<dbReference type="PROSITE" id="PS50995">
    <property type="entry name" value="HTH_MARR_2"/>
    <property type="match status" value="1"/>
</dbReference>
<dbReference type="InterPro" id="IPR039422">
    <property type="entry name" value="MarR/SlyA-like"/>
</dbReference>
<evidence type="ECO:0000313" key="5">
    <source>
        <dbReference type="EMBL" id="OIJ25246.1"/>
    </source>
</evidence>
<dbReference type="SMART" id="SM00347">
    <property type="entry name" value="HTH_MARR"/>
    <property type="match status" value="1"/>
</dbReference>
<dbReference type="Pfam" id="PF12802">
    <property type="entry name" value="MarR_2"/>
    <property type="match status" value="1"/>
</dbReference>
<protein>
    <submittedName>
        <fullName evidence="5">MarR family transcriptional regulator</fullName>
    </submittedName>
</protein>
<proteinExistence type="predicted"/>
<keyword evidence="3" id="KW-0804">Transcription</keyword>
<dbReference type="PANTHER" id="PTHR33164:SF57">
    <property type="entry name" value="MARR-FAMILY TRANSCRIPTIONAL REGULATOR"/>
    <property type="match status" value="1"/>
</dbReference>
<keyword evidence="1" id="KW-0805">Transcription regulation</keyword>
<evidence type="ECO:0000256" key="3">
    <source>
        <dbReference type="ARBA" id="ARBA00023163"/>
    </source>
</evidence>
<dbReference type="PANTHER" id="PTHR33164">
    <property type="entry name" value="TRANSCRIPTIONAL REGULATOR, MARR FAMILY"/>
    <property type="match status" value="1"/>
</dbReference>
<dbReference type="AlphaFoldDB" id="A0A1J4N101"/>
<dbReference type="SUPFAM" id="SSF46785">
    <property type="entry name" value="Winged helix' DNA-binding domain"/>
    <property type="match status" value="1"/>
</dbReference>
<keyword evidence="2" id="KW-0238">DNA-binding</keyword>
<dbReference type="InterPro" id="IPR000835">
    <property type="entry name" value="HTH_MarR-typ"/>
</dbReference>
<evidence type="ECO:0000256" key="2">
    <source>
        <dbReference type="ARBA" id="ARBA00023125"/>
    </source>
</evidence>
<dbReference type="InterPro" id="IPR023187">
    <property type="entry name" value="Tscrpt_reg_MarR-type_CS"/>
</dbReference>
<dbReference type="InterPro" id="IPR036390">
    <property type="entry name" value="WH_DNA-bd_sf"/>
</dbReference>
<gene>
    <name evidence="5" type="ORF">UG56_018610</name>
</gene>
<dbReference type="InterPro" id="IPR036388">
    <property type="entry name" value="WH-like_DNA-bd_sf"/>
</dbReference>
<evidence type="ECO:0000259" key="4">
    <source>
        <dbReference type="PROSITE" id="PS50995"/>
    </source>
</evidence>
<dbReference type="GO" id="GO:0003677">
    <property type="term" value="F:DNA binding"/>
    <property type="evidence" value="ECO:0007669"/>
    <property type="project" value="UniProtKB-KW"/>
</dbReference>
<dbReference type="GO" id="GO:0003700">
    <property type="term" value="F:DNA-binding transcription factor activity"/>
    <property type="evidence" value="ECO:0007669"/>
    <property type="project" value="InterPro"/>
</dbReference>
<dbReference type="EMBL" id="JZDQ02000027">
    <property type="protein sequence ID" value="OIJ25246.1"/>
    <property type="molecule type" value="Genomic_DNA"/>
</dbReference>
<accession>A0A1J4N101</accession>
<dbReference type="GO" id="GO:0006950">
    <property type="term" value="P:response to stress"/>
    <property type="evidence" value="ECO:0007669"/>
    <property type="project" value="TreeGrafter"/>
</dbReference>
<sequence length="139" mass="15345">MDVATLMLIAYRAMDERVISAMREAGYDITVAQARLAQRIAEDGSRLVDLAEQAQVTKQTASMLVAALERQGLVERVPDPTDGRARLIRFTAAGQDAADRAREVVMGVEQEWNDHLGPHLASALREALTSLRELVDPYQ</sequence>
<evidence type="ECO:0000256" key="1">
    <source>
        <dbReference type="ARBA" id="ARBA00023015"/>
    </source>
</evidence>
<dbReference type="PROSITE" id="PS01117">
    <property type="entry name" value="HTH_MARR_1"/>
    <property type="match status" value="1"/>
</dbReference>
<comment type="caution">
    <text evidence="5">The sequence shown here is derived from an EMBL/GenBank/DDBJ whole genome shotgun (WGS) entry which is preliminary data.</text>
</comment>
<reference evidence="5" key="1">
    <citation type="submission" date="2016-10" db="EMBL/GenBank/DDBJ databases">
        <title>Draft Genome Sequence of Nocardioides luteus Strain BAFB, an Alkane-Degrading Bacterium Isolated from JP-7 Polluted Soil.</title>
        <authorList>
            <person name="Brown L."/>
            <person name="Ruiz O.N."/>
            <person name="Gunasekera T."/>
        </authorList>
    </citation>
    <scope>NUCLEOTIDE SEQUENCE [LARGE SCALE GENOMIC DNA]</scope>
    <source>
        <strain evidence="5">BAFB</strain>
    </source>
</reference>
<name>A0A1J4N101_9ACTN</name>